<sequence>MPAQRNTKQPLVKEQRKTKSEAPPRAQSASTPIICIRSPTLPKLLALIELDARSGP</sequence>
<dbReference type="AlphaFoldDB" id="A0A4Y9ZH97"/>
<feature type="region of interest" description="Disordered" evidence="1">
    <location>
        <begin position="1"/>
        <end position="31"/>
    </location>
</feature>
<reference evidence="2 3" key="1">
    <citation type="submission" date="2019-02" db="EMBL/GenBank/DDBJ databases">
        <title>Genome sequencing of the rare red list fungi Hericium alpestre (H. flagellum).</title>
        <authorList>
            <person name="Buettner E."/>
            <person name="Kellner H."/>
        </authorList>
    </citation>
    <scope>NUCLEOTIDE SEQUENCE [LARGE SCALE GENOMIC DNA]</scope>
    <source>
        <strain evidence="2 3">DSM 108284</strain>
    </source>
</reference>
<comment type="caution">
    <text evidence="2">The sequence shown here is derived from an EMBL/GenBank/DDBJ whole genome shotgun (WGS) entry which is preliminary data.</text>
</comment>
<keyword evidence="3" id="KW-1185">Reference proteome</keyword>
<protein>
    <submittedName>
        <fullName evidence="2">Uncharacterized protein</fullName>
    </submittedName>
</protein>
<evidence type="ECO:0000313" key="2">
    <source>
        <dbReference type="EMBL" id="TFY73992.1"/>
    </source>
</evidence>
<evidence type="ECO:0000313" key="3">
    <source>
        <dbReference type="Proteomes" id="UP000298061"/>
    </source>
</evidence>
<accession>A0A4Y9ZH97</accession>
<dbReference type="Proteomes" id="UP000298061">
    <property type="component" value="Unassembled WGS sequence"/>
</dbReference>
<feature type="compositionally biased region" description="Basic and acidic residues" evidence="1">
    <location>
        <begin position="11"/>
        <end position="22"/>
    </location>
</feature>
<proteinExistence type="predicted"/>
<organism evidence="2 3">
    <name type="scientific">Hericium alpestre</name>
    <dbReference type="NCBI Taxonomy" id="135208"/>
    <lineage>
        <taxon>Eukaryota</taxon>
        <taxon>Fungi</taxon>
        <taxon>Dikarya</taxon>
        <taxon>Basidiomycota</taxon>
        <taxon>Agaricomycotina</taxon>
        <taxon>Agaricomycetes</taxon>
        <taxon>Russulales</taxon>
        <taxon>Hericiaceae</taxon>
        <taxon>Hericium</taxon>
    </lineage>
</organism>
<name>A0A4Y9ZH97_9AGAM</name>
<evidence type="ECO:0000256" key="1">
    <source>
        <dbReference type="SAM" id="MobiDB-lite"/>
    </source>
</evidence>
<gene>
    <name evidence="2" type="ORF">EWM64_g10021</name>
</gene>
<dbReference type="EMBL" id="SFCI01002378">
    <property type="protein sequence ID" value="TFY73992.1"/>
    <property type="molecule type" value="Genomic_DNA"/>
</dbReference>